<name>A0A3G2E9P0_9BURK</name>
<reference evidence="2 3" key="1">
    <citation type="submission" date="2018-10" db="EMBL/GenBank/DDBJ databases">
        <title>Effects of UV and annual dynamics of microbial communities in freshwater RAS systems.</title>
        <authorList>
            <person name="Bekkelund A.K."/>
            <person name="Hansen B.R."/>
            <person name="Stokken H."/>
            <person name="Eriksen B.F."/>
            <person name="Kashulin N.A."/>
        </authorList>
    </citation>
    <scope>NUCLEOTIDE SEQUENCE [LARGE SCALE GENOMIC DNA]</scope>
    <source>
        <strain evidence="2 3">BHSEK</strain>
    </source>
</reference>
<feature type="transmembrane region" description="Helical" evidence="1">
    <location>
        <begin position="47"/>
        <end position="66"/>
    </location>
</feature>
<keyword evidence="3" id="KW-1185">Reference proteome</keyword>
<feature type="transmembrane region" description="Helical" evidence="1">
    <location>
        <begin position="72"/>
        <end position="91"/>
    </location>
</feature>
<feature type="transmembrane region" description="Helical" evidence="1">
    <location>
        <begin position="207"/>
        <end position="226"/>
    </location>
</feature>
<feature type="transmembrane region" description="Helical" evidence="1">
    <location>
        <begin position="175"/>
        <end position="195"/>
    </location>
</feature>
<keyword evidence="1" id="KW-0812">Transmembrane</keyword>
<protein>
    <submittedName>
        <fullName evidence="2">Uncharacterized protein</fullName>
    </submittedName>
</protein>
<organism evidence="2 3">
    <name type="scientific">Janthinobacterium agaricidamnosum</name>
    <dbReference type="NCBI Taxonomy" id="55508"/>
    <lineage>
        <taxon>Bacteria</taxon>
        <taxon>Pseudomonadati</taxon>
        <taxon>Pseudomonadota</taxon>
        <taxon>Betaproteobacteria</taxon>
        <taxon>Burkholderiales</taxon>
        <taxon>Oxalobacteraceae</taxon>
        <taxon>Janthinobacterium</taxon>
    </lineage>
</organism>
<evidence type="ECO:0000313" key="2">
    <source>
        <dbReference type="EMBL" id="AYM76734.1"/>
    </source>
</evidence>
<evidence type="ECO:0000256" key="1">
    <source>
        <dbReference type="SAM" id="Phobius"/>
    </source>
</evidence>
<keyword evidence="1" id="KW-1133">Transmembrane helix</keyword>
<feature type="transmembrane region" description="Helical" evidence="1">
    <location>
        <begin position="151"/>
        <end position="168"/>
    </location>
</feature>
<dbReference type="Proteomes" id="UP000279594">
    <property type="component" value="Chromosome"/>
</dbReference>
<keyword evidence="1" id="KW-0472">Membrane</keyword>
<dbReference type="AlphaFoldDB" id="A0A3G2E9P0"/>
<accession>A0A3G2E9P0</accession>
<feature type="transmembrane region" description="Helical" evidence="1">
    <location>
        <begin position="117"/>
        <end position="139"/>
    </location>
</feature>
<dbReference type="EMBL" id="CP033019">
    <property type="protein sequence ID" value="AYM76734.1"/>
    <property type="molecule type" value="Genomic_DNA"/>
</dbReference>
<proteinExistence type="predicted"/>
<feature type="transmembrane region" description="Helical" evidence="1">
    <location>
        <begin position="20"/>
        <end position="40"/>
    </location>
</feature>
<gene>
    <name evidence="2" type="ORF">D9M09_13680</name>
</gene>
<sequence>MNAGGAVIYFLLFGRHTASGALQLLEASGYADFFIAIGLLRAQRWARMAYVIAGMIGIGVMIAIESPAQGSLALRLLFAVPAFATFLYLLYREDARLYFASAKLPRPSPGGRRRIGAYLYIIAAVYAYWCLNAIVLGITEIYPASLHRDKLIFIALPVILIAEWVGNTPGRLARASILSIAFALYLAQMFFYKYISPYAVQIGPSLWQLRNWAIGMSCIAIALHYLQWSRGARK</sequence>
<evidence type="ECO:0000313" key="3">
    <source>
        <dbReference type="Proteomes" id="UP000279594"/>
    </source>
</evidence>